<evidence type="ECO:0000313" key="4">
    <source>
        <dbReference type="EMBL" id="MFD1835161.1"/>
    </source>
</evidence>
<evidence type="ECO:0000259" key="3">
    <source>
        <dbReference type="Pfam" id="PF07811"/>
    </source>
</evidence>
<feature type="compositionally biased region" description="Gly residues" evidence="1">
    <location>
        <begin position="128"/>
        <end position="150"/>
    </location>
</feature>
<evidence type="ECO:0000313" key="5">
    <source>
        <dbReference type="Proteomes" id="UP001597280"/>
    </source>
</evidence>
<evidence type="ECO:0000256" key="1">
    <source>
        <dbReference type="SAM" id="MobiDB-lite"/>
    </source>
</evidence>
<dbReference type="NCBIfam" id="NF041390">
    <property type="entry name" value="TadE_Rv3655c"/>
    <property type="match status" value="1"/>
</dbReference>
<evidence type="ECO:0000256" key="2">
    <source>
        <dbReference type="SAM" id="Phobius"/>
    </source>
</evidence>
<protein>
    <submittedName>
        <fullName evidence="4">TadE family type IV pilus minor pilin</fullName>
    </submittedName>
</protein>
<keyword evidence="2" id="KW-0812">Transmembrane</keyword>
<dbReference type="Pfam" id="PF07811">
    <property type="entry name" value="TadE"/>
    <property type="match status" value="1"/>
</dbReference>
<accession>A0ABW4Q0B4</accession>
<name>A0ABW4Q0B4_9MICO</name>
<feature type="transmembrane region" description="Helical" evidence="2">
    <location>
        <begin position="21"/>
        <end position="44"/>
    </location>
</feature>
<keyword evidence="2" id="KW-1133">Transmembrane helix</keyword>
<dbReference type="InterPro" id="IPR012495">
    <property type="entry name" value="TadE-like_dom"/>
</dbReference>
<keyword evidence="5" id="KW-1185">Reference proteome</keyword>
<sequence length="150" mass="15064">MPRRPWSSRLREDQGSATAETAIVLPVVVAMVAVLLVAGLGIGAQVRLESAARGAARELARGEDPSTAAEVAQRLGGEGTTVSIGGDGSWVRVEARRTYRADAPLLGGAHWELRADAQAHLEPQLLEGGAGGGGPGGAGPGEDAAGGGQP</sequence>
<feature type="domain" description="TadE-like" evidence="3">
    <location>
        <begin position="15"/>
        <end position="57"/>
    </location>
</feature>
<dbReference type="RefSeq" id="WP_137769898.1">
    <property type="nucleotide sequence ID" value="NZ_BAAAIS010000002.1"/>
</dbReference>
<keyword evidence="2" id="KW-0472">Membrane</keyword>
<reference evidence="5" key="1">
    <citation type="journal article" date="2019" name="Int. J. Syst. Evol. Microbiol.">
        <title>The Global Catalogue of Microorganisms (GCM) 10K type strain sequencing project: providing services to taxonomists for standard genome sequencing and annotation.</title>
        <authorList>
            <consortium name="The Broad Institute Genomics Platform"/>
            <consortium name="The Broad Institute Genome Sequencing Center for Infectious Disease"/>
            <person name="Wu L."/>
            <person name="Ma J."/>
        </authorList>
    </citation>
    <scope>NUCLEOTIDE SEQUENCE [LARGE SCALE GENOMIC DNA]</scope>
    <source>
        <strain evidence="5">JCM 11650</strain>
    </source>
</reference>
<dbReference type="Proteomes" id="UP001597280">
    <property type="component" value="Unassembled WGS sequence"/>
</dbReference>
<proteinExistence type="predicted"/>
<gene>
    <name evidence="4" type="ORF">ACFSDA_08725</name>
</gene>
<dbReference type="InterPro" id="IPR049790">
    <property type="entry name" value="Rv3655c/TadE"/>
</dbReference>
<organism evidence="4 5">
    <name type="scientific">Brachybacterium rhamnosum</name>
    <dbReference type="NCBI Taxonomy" id="173361"/>
    <lineage>
        <taxon>Bacteria</taxon>
        <taxon>Bacillati</taxon>
        <taxon>Actinomycetota</taxon>
        <taxon>Actinomycetes</taxon>
        <taxon>Micrococcales</taxon>
        <taxon>Dermabacteraceae</taxon>
        <taxon>Brachybacterium</taxon>
    </lineage>
</organism>
<feature type="region of interest" description="Disordered" evidence="1">
    <location>
        <begin position="122"/>
        <end position="150"/>
    </location>
</feature>
<comment type="caution">
    <text evidence="4">The sequence shown here is derived from an EMBL/GenBank/DDBJ whole genome shotgun (WGS) entry which is preliminary data.</text>
</comment>
<dbReference type="EMBL" id="JBHUFL010000002">
    <property type="protein sequence ID" value="MFD1835161.1"/>
    <property type="molecule type" value="Genomic_DNA"/>
</dbReference>